<dbReference type="PANTHER" id="PTHR14340:SF13">
    <property type="entry name" value="TITIN"/>
    <property type="match status" value="1"/>
</dbReference>
<evidence type="ECO:0000313" key="6">
    <source>
        <dbReference type="Proteomes" id="UP000261520"/>
    </source>
</evidence>
<dbReference type="SMART" id="SM00060">
    <property type="entry name" value="FN3"/>
    <property type="match status" value="6"/>
</dbReference>
<dbReference type="CDD" id="cd05748">
    <property type="entry name" value="Ig_Titin_like"/>
    <property type="match status" value="1"/>
</dbReference>
<dbReference type="InterPro" id="IPR007110">
    <property type="entry name" value="Ig-like_dom"/>
</dbReference>
<dbReference type="PANTHER" id="PTHR14340">
    <property type="entry name" value="MICROFIBRIL-ASSOCIATED GLYCOPROTEIN 3"/>
    <property type="match status" value="1"/>
</dbReference>
<dbReference type="CDD" id="cd00063">
    <property type="entry name" value="FN3"/>
    <property type="match status" value="6"/>
</dbReference>
<dbReference type="Ensembl" id="ENSPMGT00000001428.1">
    <property type="protein sequence ID" value="ENSPMGP00000001344.1"/>
    <property type="gene ID" value="ENSPMGG00000001131.1"/>
</dbReference>
<reference evidence="5" key="2">
    <citation type="submission" date="2025-09" db="UniProtKB">
        <authorList>
            <consortium name="Ensembl"/>
        </authorList>
    </citation>
    <scope>IDENTIFICATION</scope>
</reference>
<evidence type="ECO:0000313" key="5">
    <source>
        <dbReference type="Ensembl" id="ENSPMGP00000001344.1"/>
    </source>
</evidence>
<dbReference type="InterPro" id="IPR036179">
    <property type="entry name" value="Ig-like_dom_sf"/>
</dbReference>
<evidence type="ECO:0000256" key="1">
    <source>
        <dbReference type="ARBA" id="ARBA00022737"/>
    </source>
</evidence>
<dbReference type="PROSITE" id="PS50853">
    <property type="entry name" value="FN3"/>
    <property type="match status" value="6"/>
</dbReference>
<evidence type="ECO:0000256" key="2">
    <source>
        <dbReference type="ARBA" id="ARBA00023319"/>
    </source>
</evidence>
<feature type="domain" description="Ig-like" evidence="3">
    <location>
        <begin position="666"/>
        <end position="757"/>
    </location>
</feature>
<dbReference type="FunFam" id="2.60.40.10:FF:000003">
    <property type="entry name" value="Titin isoform E"/>
    <property type="match status" value="2"/>
</dbReference>
<dbReference type="InterPro" id="IPR013783">
    <property type="entry name" value="Ig-like_fold"/>
</dbReference>
<sequence length="1046" mass="116367">MTTQYTAKAGRDVEVFIPLKGRPTPNVTWRRGDRNIAGDNRYTINSTERSTTLLIPKVTRDDCGKYLLEIENGVGEPKIVTVSLKVLDSPSTCQKLIVKNVTRGKLTLSWEAPLIDGGSPVTNYIVEKKASTMKAFQAITSECANTTYKVTGLEEDVAYFFRVSAENEFGVGDTCETAEPVRATETPGGVKDLVMLDSTKTSVTLQWTKPDHDGGSHITEYIIEKRTEEDSTWTLGATCRRCTCEVKGLKENAIMDFRVFAKNEKGTGDFSQIGPIIVKDFIIPPEASLVDYPNGELAVRIGQNIHIELPFKGKPRPTISWLKDNQPLKESDRIRFRTTDNKTAVTVRGAKKEHAGQYTLVLDNRTIKNYFDINVITLGPPSVPVGPIRFDEIKAQSIIISWDQPKDDGGSEISCYSVEKRETSHANWKLVCSSVVRTTFKIPNLVKGTAYQFRVRAENKFGVSEALTSPEVIAQHQYKPPGAPGKPVAYNVTSDGMTIKWEAPEFDGGSPILGYHVEKKDRNSLLWQKVNSTIISNREYRIIGLMEGLEYSFRVYAENNAGLSPVSEQSKHALAISPVDSVTLQWDVPKRDGGCKIVAYSVERRQGRGKWLRCNFTDISETQFTVTGLSPGDRFEFRVIARNAVGTISPPSNASAYIMTKDEIAPEIEWSPDQILTLRAGENVRLGCTITGRPVPQVLWYKDGKEIDKRTMIDIEITTGIGTSSLFIRDADRNHRGIYTVEAKNNSGTKKAEVNVRVQDTPGPVEGPIRFTGITVIDSTKSSITLEWTKPVFDGGMEIIGYNIDMCKASLEEWHRVNRQICIHTKYTAKGLVPGELYKFRVSAVNGSGEGEASVMASPVQALDRLTSPEIDIGADFKQTHIVKNGGIVTLHVAFRGKPAPLATWSRADGELPVMADVNTSDSFSTLTIEGCTRYEAGKYTLSLENNSGRKSITFTVKVLDTPGPPGAISFKDDFCLSCLAATRRRRWFCYYWLLYRNAESGPGGMDPLQHNSYKDVRVHPHSHASGRRIQVQNHCLQCRWYWRTC</sequence>
<dbReference type="SUPFAM" id="SSF48726">
    <property type="entry name" value="Immunoglobulin"/>
    <property type="match status" value="4"/>
</dbReference>
<dbReference type="FunFam" id="2.60.40.10:FF:001365">
    <property type="entry name" value="titin isoform X1"/>
    <property type="match status" value="1"/>
</dbReference>
<evidence type="ECO:0000259" key="3">
    <source>
        <dbReference type="PROSITE" id="PS50835"/>
    </source>
</evidence>
<feature type="domain" description="Fibronectin type-III" evidence="4">
    <location>
        <begin position="580"/>
        <end position="663"/>
    </location>
</feature>
<dbReference type="GO" id="GO:0045214">
    <property type="term" value="P:sarcomere organization"/>
    <property type="evidence" value="ECO:0007669"/>
    <property type="project" value="TreeGrafter"/>
</dbReference>
<dbReference type="InterPro" id="IPR003598">
    <property type="entry name" value="Ig_sub2"/>
</dbReference>
<dbReference type="SUPFAM" id="SSF49265">
    <property type="entry name" value="Fibronectin type III"/>
    <property type="match status" value="3"/>
</dbReference>
<evidence type="ECO:0008006" key="7">
    <source>
        <dbReference type="Google" id="ProtNLM"/>
    </source>
</evidence>
<reference evidence="5" key="1">
    <citation type="submission" date="2025-08" db="UniProtKB">
        <authorList>
            <consortium name="Ensembl"/>
        </authorList>
    </citation>
    <scope>IDENTIFICATION</scope>
</reference>
<dbReference type="Proteomes" id="UP000261520">
    <property type="component" value="Unplaced"/>
</dbReference>
<keyword evidence="2" id="KW-0393">Immunoglobulin domain</keyword>
<dbReference type="GO" id="GO:0048738">
    <property type="term" value="P:cardiac muscle tissue development"/>
    <property type="evidence" value="ECO:0007669"/>
    <property type="project" value="TreeGrafter"/>
</dbReference>
<dbReference type="GO" id="GO:0008307">
    <property type="term" value="F:structural constituent of muscle"/>
    <property type="evidence" value="ECO:0007669"/>
    <property type="project" value="TreeGrafter"/>
</dbReference>
<dbReference type="Pfam" id="PF00041">
    <property type="entry name" value="fn3"/>
    <property type="match status" value="6"/>
</dbReference>
<dbReference type="InterPro" id="IPR013098">
    <property type="entry name" value="Ig_I-set"/>
</dbReference>
<dbReference type="FunFam" id="2.60.40.10:FF:000002">
    <property type="entry name" value="Titin a"/>
    <property type="match status" value="3"/>
</dbReference>
<feature type="domain" description="Fibronectin type-III" evidence="4">
    <location>
        <begin position="89"/>
        <end position="187"/>
    </location>
</feature>
<dbReference type="FunFam" id="2.60.40.10:FF:000135">
    <property type="entry name" value="Titin a"/>
    <property type="match status" value="1"/>
</dbReference>
<dbReference type="GO" id="GO:0031430">
    <property type="term" value="C:M band"/>
    <property type="evidence" value="ECO:0007669"/>
    <property type="project" value="TreeGrafter"/>
</dbReference>
<dbReference type="Pfam" id="PF07679">
    <property type="entry name" value="I-set"/>
    <property type="match status" value="4"/>
</dbReference>
<accession>A0A3B3Z9W9</accession>
<evidence type="ECO:0000259" key="4">
    <source>
        <dbReference type="PROSITE" id="PS50853"/>
    </source>
</evidence>
<dbReference type="PROSITE" id="PS50835">
    <property type="entry name" value="IG_LIKE"/>
    <property type="match status" value="3"/>
</dbReference>
<feature type="domain" description="Fibronectin type-III" evidence="4">
    <location>
        <begin position="483"/>
        <end position="579"/>
    </location>
</feature>
<proteinExistence type="predicted"/>
<dbReference type="InterPro" id="IPR003599">
    <property type="entry name" value="Ig_sub"/>
</dbReference>
<feature type="domain" description="Fibronectin type-III" evidence="4">
    <location>
        <begin position="384"/>
        <end position="477"/>
    </location>
</feature>
<dbReference type="FunFam" id="2.60.40.10:FF:000112">
    <property type="entry name" value="Titin a"/>
    <property type="match status" value="1"/>
</dbReference>
<dbReference type="FunFam" id="2.60.40.10:FF:000034">
    <property type="entry name" value="Titin isoform A"/>
    <property type="match status" value="1"/>
</dbReference>
<dbReference type="SMART" id="SM00409">
    <property type="entry name" value="IG"/>
    <property type="match status" value="4"/>
</dbReference>
<feature type="domain" description="Fibronectin type-III" evidence="4">
    <location>
        <begin position="189"/>
        <end position="281"/>
    </location>
</feature>
<feature type="domain" description="Ig-like" evidence="3">
    <location>
        <begin position="285"/>
        <end position="377"/>
    </location>
</feature>
<dbReference type="InterPro" id="IPR003961">
    <property type="entry name" value="FN3_dom"/>
</dbReference>
<dbReference type="Gene3D" id="2.60.40.10">
    <property type="entry name" value="Immunoglobulins"/>
    <property type="match status" value="10"/>
</dbReference>
<name>A0A3B3Z9W9_9GOBI</name>
<organism evidence="5 6">
    <name type="scientific">Periophthalmus magnuspinnatus</name>
    <dbReference type="NCBI Taxonomy" id="409849"/>
    <lineage>
        <taxon>Eukaryota</taxon>
        <taxon>Metazoa</taxon>
        <taxon>Chordata</taxon>
        <taxon>Craniata</taxon>
        <taxon>Vertebrata</taxon>
        <taxon>Euteleostomi</taxon>
        <taxon>Actinopterygii</taxon>
        <taxon>Neopterygii</taxon>
        <taxon>Teleostei</taxon>
        <taxon>Neoteleostei</taxon>
        <taxon>Acanthomorphata</taxon>
        <taxon>Gobiaria</taxon>
        <taxon>Gobiiformes</taxon>
        <taxon>Gobioidei</taxon>
        <taxon>Gobiidae</taxon>
        <taxon>Oxudercinae</taxon>
        <taxon>Periophthalmus</taxon>
    </lineage>
</organism>
<keyword evidence="1" id="KW-0677">Repeat</keyword>
<dbReference type="AlphaFoldDB" id="A0A3B3Z9W9"/>
<feature type="domain" description="Fibronectin type-III" evidence="4">
    <location>
        <begin position="770"/>
        <end position="865"/>
    </location>
</feature>
<keyword evidence="6" id="KW-1185">Reference proteome</keyword>
<dbReference type="PRINTS" id="PR00014">
    <property type="entry name" value="FNTYPEIII"/>
</dbReference>
<dbReference type="SMART" id="SM00408">
    <property type="entry name" value="IGc2"/>
    <property type="match status" value="4"/>
</dbReference>
<feature type="domain" description="Ig-like" evidence="3">
    <location>
        <begin position="869"/>
        <end position="954"/>
    </location>
</feature>
<protein>
    <recommendedName>
        <fullName evidence="7">Titin</fullName>
    </recommendedName>
</protein>
<dbReference type="InterPro" id="IPR036116">
    <property type="entry name" value="FN3_sf"/>
</dbReference>